<dbReference type="InterPro" id="IPR012944">
    <property type="entry name" value="SusD_RagB_dom"/>
</dbReference>
<evidence type="ECO:0000313" key="8">
    <source>
        <dbReference type="EMBL" id="TGY07010.1"/>
    </source>
</evidence>
<comment type="similarity">
    <text evidence="2">Belongs to the SusD family.</text>
</comment>
<dbReference type="InterPro" id="IPR033985">
    <property type="entry name" value="SusD-like_N"/>
</dbReference>
<dbReference type="Gene3D" id="1.25.40.390">
    <property type="match status" value="1"/>
</dbReference>
<reference evidence="8 9" key="1">
    <citation type="submission" date="2019-04" db="EMBL/GenBank/DDBJ databases">
        <title>Microbes associate with the intestines of laboratory mice.</title>
        <authorList>
            <person name="Navarre W."/>
            <person name="Wong E."/>
            <person name="Huang K."/>
            <person name="Tropini C."/>
            <person name="Ng K."/>
            <person name="Yu B."/>
        </authorList>
    </citation>
    <scope>NUCLEOTIDE SEQUENCE [LARGE SCALE GENOMIC DNA]</scope>
    <source>
        <strain evidence="8 9">NM69_E16B</strain>
    </source>
</reference>
<feature type="domain" description="RagB/SusD" evidence="6">
    <location>
        <begin position="323"/>
        <end position="609"/>
    </location>
</feature>
<dbReference type="Pfam" id="PF07980">
    <property type="entry name" value="SusD_RagB"/>
    <property type="match status" value="1"/>
</dbReference>
<evidence type="ECO:0000256" key="4">
    <source>
        <dbReference type="ARBA" id="ARBA00023136"/>
    </source>
</evidence>
<evidence type="ECO:0000256" key="5">
    <source>
        <dbReference type="ARBA" id="ARBA00023237"/>
    </source>
</evidence>
<name>A0A4V3RC11_9BACE</name>
<keyword evidence="9" id="KW-1185">Reference proteome</keyword>
<evidence type="ECO:0000256" key="1">
    <source>
        <dbReference type="ARBA" id="ARBA00004442"/>
    </source>
</evidence>
<dbReference type="Proteomes" id="UP000310532">
    <property type="component" value="Unassembled WGS sequence"/>
</dbReference>
<accession>A0A4V3RC11</accession>
<organism evidence="8 9">
    <name type="scientific">Bacteroides muris</name>
    <name type="common">ex Afrizal et al. 2022</name>
    <dbReference type="NCBI Taxonomy" id="2516960"/>
    <lineage>
        <taxon>Bacteria</taxon>
        <taxon>Pseudomonadati</taxon>
        <taxon>Bacteroidota</taxon>
        <taxon>Bacteroidia</taxon>
        <taxon>Bacteroidales</taxon>
        <taxon>Bacteroidaceae</taxon>
        <taxon>Bacteroides</taxon>
    </lineage>
</organism>
<keyword evidence="3" id="KW-0732">Signal</keyword>
<keyword evidence="4" id="KW-0472">Membrane</keyword>
<evidence type="ECO:0000313" key="9">
    <source>
        <dbReference type="Proteomes" id="UP000310532"/>
    </source>
</evidence>
<evidence type="ECO:0000256" key="3">
    <source>
        <dbReference type="ARBA" id="ARBA00022729"/>
    </source>
</evidence>
<protein>
    <submittedName>
        <fullName evidence="8">RagB/SusD family nutrient uptake outer membrane protein</fullName>
    </submittedName>
</protein>
<dbReference type="EMBL" id="SRYZ01000012">
    <property type="protein sequence ID" value="TGY07010.1"/>
    <property type="molecule type" value="Genomic_DNA"/>
</dbReference>
<dbReference type="PROSITE" id="PS51257">
    <property type="entry name" value="PROKAR_LIPOPROTEIN"/>
    <property type="match status" value="1"/>
</dbReference>
<dbReference type="AlphaFoldDB" id="A0A4V3RC11"/>
<dbReference type="Pfam" id="PF14322">
    <property type="entry name" value="SusD-like_3"/>
    <property type="match status" value="1"/>
</dbReference>
<gene>
    <name evidence="8" type="ORF">E5355_07535</name>
</gene>
<keyword evidence="5" id="KW-0998">Cell outer membrane</keyword>
<dbReference type="InterPro" id="IPR011990">
    <property type="entry name" value="TPR-like_helical_dom_sf"/>
</dbReference>
<dbReference type="GO" id="GO:0009279">
    <property type="term" value="C:cell outer membrane"/>
    <property type="evidence" value="ECO:0007669"/>
    <property type="project" value="UniProtKB-SubCell"/>
</dbReference>
<evidence type="ECO:0000256" key="2">
    <source>
        <dbReference type="ARBA" id="ARBA00006275"/>
    </source>
</evidence>
<dbReference type="SUPFAM" id="SSF48452">
    <property type="entry name" value="TPR-like"/>
    <property type="match status" value="1"/>
</dbReference>
<evidence type="ECO:0000259" key="6">
    <source>
        <dbReference type="Pfam" id="PF07980"/>
    </source>
</evidence>
<comment type="subcellular location">
    <subcellularLocation>
        <location evidence="1">Cell outer membrane</location>
    </subcellularLocation>
</comment>
<sequence length="619" mass="70098">MKKTIGKYMVVGMVALTMTACNDSFLERTPTNNLNDAMYWKSEADLKAYANGIYNEAASNGTYKFMVGFHSDSYSVKITGPYSMEAMSDNFATMDGSQTWAAAVAAGIENQPSGNPSYGSWSWGLLRRINVFLENYNRATSLSETVRQRYAGEALFFRAWFYLYMVQTYGDVPLITHSLGTDDVEELYGPRTSRKEVMKQVLDDINTACSYLPAEKWGDNRLTKGAALALKARIGLYEGTYRKYHKLGDEAEFLNACVSACEELMGMGYEIYDTGNPAKDYTALFTTDDLDPNKEVIFYRKYESGLKRHRICGYALNLRNGGTKDFVDDFLCVDADGVARPVALSHDYSNDTPEEEFTNRDPRLSQTFLAPGNAAAAALFEDAAHAKRTFPRIGNMNGWPTLTGYHPIKYYIREQDKKGFNEETHDYPLFRYAEVLLNYAEAKAELGACTQDVLDKTINVLRDRVNMPHLTVNPEMDPKYAGYGISSLLVEIRRERRVELSFEYLRYQDLMRWAWGDKLKERVLGMRLEDSDFADPRYDGAITKGGTEGAGLNPIFVFKAEDGKQYIDVYENTNYATSRRSFNPNKDYLRPIPISVISKNLDLGQNPGWPTGQEDKDKK</sequence>
<dbReference type="RefSeq" id="WP_136009836.1">
    <property type="nucleotide sequence ID" value="NZ_SRYZ01000012.1"/>
</dbReference>
<feature type="domain" description="SusD-like N-terminal" evidence="7">
    <location>
        <begin position="73"/>
        <end position="236"/>
    </location>
</feature>
<evidence type="ECO:0000259" key="7">
    <source>
        <dbReference type="Pfam" id="PF14322"/>
    </source>
</evidence>
<proteinExistence type="inferred from homology"/>
<comment type="caution">
    <text evidence="8">The sequence shown here is derived from an EMBL/GenBank/DDBJ whole genome shotgun (WGS) entry which is preliminary data.</text>
</comment>